<dbReference type="Gene3D" id="3.20.20.140">
    <property type="entry name" value="Metal-dependent hydrolases"/>
    <property type="match status" value="1"/>
</dbReference>
<name>A0AAW1S4P0_9CHLO</name>
<dbReference type="PANTHER" id="PTHR13031">
    <property type="entry name" value="RIBONUCLEASE P SUBUNIT P30"/>
    <property type="match status" value="1"/>
</dbReference>
<evidence type="ECO:0000313" key="4">
    <source>
        <dbReference type="EMBL" id="KAK9840602.1"/>
    </source>
</evidence>
<organism evidence="4 5">
    <name type="scientific">Elliptochloris bilobata</name>
    <dbReference type="NCBI Taxonomy" id="381761"/>
    <lineage>
        <taxon>Eukaryota</taxon>
        <taxon>Viridiplantae</taxon>
        <taxon>Chlorophyta</taxon>
        <taxon>core chlorophytes</taxon>
        <taxon>Trebouxiophyceae</taxon>
        <taxon>Trebouxiophyceae incertae sedis</taxon>
        <taxon>Elliptochloris clade</taxon>
        <taxon>Elliptochloris</taxon>
    </lineage>
</organism>
<comment type="similarity">
    <text evidence="2">Belongs to the eukaryotic/archaeal RNase P protein component 3 family.</text>
</comment>
<dbReference type="AlphaFoldDB" id="A0AAW1S4P0"/>
<dbReference type="GO" id="GO:0008033">
    <property type="term" value="P:tRNA processing"/>
    <property type="evidence" value="ECO:0007669"/>
    <property type="project" value="UniProtKB-KW"/>
</dbReference>
<dbReference type="InterPro" id="IPR016195">
    <property type="entry name" value="Pol/histidinol_Pase-like"/>
</dbReference>
<sequence length="244" mass="25950">MFYDLNLSGDESDAFLQRERLAMAVRLGYDCLATNHQAADRLAESDRCTHTPFDATSLVAAGGSGVREALRSQQGLIRTHAPPRQVQQLSRLTLAVDEAAVAAAALAPGAPLPAGYDIVAVQPMSERVLQQACTALDVDVITFDLARRLPYRLRPAALAAAVKRGVALELCYAPALRDEASRRTLFSNAAALVRATRGHGIILSSGARAAFELRGPYDAVNLATLLGLRADQAQVAVSSRCADV</sequence>
<dbReference type="Pfam" id="PF01876">
    <property type="entry name" value="RNase_P_p30"/>
    <property type="match status" value="1"/>
</dbReference>
<gene>
    <name evidence="4" type="ORF">WJX81_003932</name>
</gene>
<keyword evidence="5" id="KW-1185">Reference proteome</keyword>
<dbReference type="EMBL" id="JALJOU010000013">
    <property type="protein sequence ID" value="KAK9840602.1"/>
    <property type="molecule type" value="Genomic_DNA"/>
</dbReference>
<dbReference type="PANTHER" id="PTHR13031:SF0">
    <property type="entry name" value="RIBONUCLEASE P PROTEIN SUBUNIT P30"/>
    <property type="match status" value="1"/>
</dbReference>
<reference evidence="4 5" key="1">
    <citation type="journal article" date="2024" name="Nat. Commun.">
        <title>Phylogenomics reveals the evolutionary origins of lichenization in chlorophyte algae.</title>
        <authorList>
            <person name="Puginier C."/>
            <person name="Libourel C."/>
            <person name="Otte J."/>
            <person name="Skaloud P."/>
            <person name="Haon M."/>
            <person name="Grisel S."/>
            <person name="Petersen M."/>
            <person name="Berrin J.G."/>
            <person name="Delaux P.M."/>
            <person name="Dal Grande F."/>
            <person name="Keller J."/>
        </authorList>
    </citation>
    <scope>NUCLEOTIDE SEQUENCE [LARGE SCALE GENOMIC DNA]</scope>
    <source>
        <strain evidence="4 5">SAG 245.80</strain>
    </source>
</reference>
<accession>A0AAW1S4P0</accession>
<protein>
    <submittedName>
        <fullName evidence="4">Uncharacterized protein</fullName>
    </submittedName>
</protein>
<comment type="subcellular location">
    <subcellularLocation>
        <location evidence="1">Nucleus</location>
    </subcellularLocation>
</comment>
<evidence type="ECO:0000256" key="3">
    <source>
        <dbReference type="ARBA" id="ARBA00022694"/>
    </source>
</evidence>
<keyword evidence="3" id="KW-0819">tRNA processing</keyword>
<proteinExistence type="inferred from homology"/>
<dbReference type="Proteomes" id="UP001445335">
    <property type="component" value="Unassembled WGS sequence"/>
</dbReference>
<dbReference type="GO" id="GO:0003723">
    <property type="term" value="F:RNA binding"/>
    <property type="evidence" value="ECO:0007669"/>
    <property type="project" value="TreeGrafter"/>
</dbReference>
<dbReference type="GO" id="GO:0005655">
    <property type="term" value="C:nucleolar ribonuclease P complex"/>
    <property type="evidence" value="ECO:0007669"/>
    <property type="project" value="TreeGrafter"/>
</dbReference>
<evidence type="ECO:0000256" key="2">
    <source>
        <dbReference type="ARBA" id="ARBA00007331"/>
    </source>
</evidence>
<comment type="caution">
    <text evidence="4">The sequence shown here is derived from an EMBL/GenBank/DDBJ whole genome shotgun (WGS) entry which is preliminary data.</text>
</comment>
<evidence type="ECO:0000313" key="5">
    <source>
        <dbReference type="Proteomes" id="UP001445335"/>
    </source>
</evidence>
<dbReference type="InterPro" id="IPR002738">
    <property type="entry name" value="RNase_P_p30"/>
</dbReference>
<dbReference type="SUPFAM" id="SSF89550">
    <property type="entry name" value="PHP domain-like"/>
    <property type="match status" value="1"/>
</dbReference>
<evidence type="ECO:0000256" key="1">
    <source>
        <dbReference type="ARBA" id="ARBA00004123"/>
    </source>
</evidence>